<dbReference type="Proteomes" id="UP000001137">
    <property type="component" value="Chromosome"/>
</dbReference>
<gene>
    <name evidence="1" type="ordered locus">Cmaq_1169</name>
</gene>
<dbReference type="OrthoDB" id="27744at2157"/>
<proteinExistence type="predicted"/>
<dbReference type="SUPFAM" id="SSF55021">
    <property type="entry name" value="ACT-like"/>
    <property type="match status" value="1"/>
</dbReference>
<dbReference type="KEGG" id="cma:Cmaq_1169"/>
<reference evidence="1 2" key="1">
    <citation type="submission" date="2007-10" db="EMBL/GenBank/DDBJ databases">
        <title>Complete sequence of Caldivirga maquilingensis IC-167.</title>
        <authorList>
            <consortium name="US DOE Joint Genome Institute"/>
            <person name="Copeland A."/>
            <person name="Lucas S."/>
            <person name="Lapidus A."/>
            <person name="Barry K."/>
            <person name="Glavina del Rio T."/>
            <person name="Dalin E."/>
            <person name="Tice H."/>
            <person name="Pitluck S."/>
            <person name="Saunders E."/>
            <person name="Brettin T."/>
            <person name="Bruce D."/>
            <person name="Detter J.C."/>
            <person name="Han C."/>
            <person name="Schmutz J."/>
            <person name="Larimer F."/>
            <person name="Land M."/>
            <person name="Hauser L."/>
            <person name="Kyrpides N."/>
            <person name="Ivanova N."/>
            <person name="Biddle J.F."/>
            <person name="Zhang Z."/>
            <person name="Fitz-Gibbon S.T."/>
            <person name="Lowe T.M."/>
            <person name="Saltikov C."/>
            <person name="House C.H."/>
            <person name="Richardson P."/>
        </authorList>
    </citation>
    <scope>NUCLEOTIDE SEQUENCE [LARGE SCALE GENOMIC DNA]</scope>
    <source>
        <strain evidence="2">ATCC 700844 / DSM 13496 / JCM 10307 / IC-167</strain>
    </source>
</reference>
<evidence type="ECO:0000313" key="2">
    <source>
        <dbReference type="Proteomes" id="UP000001137"/>
    </source>
</evidence>
<evidence type="ECO:0000313" key="1">
    <source>
        <dbReference type="EMBL" id="ABW01996.1"/>
    </source>
</evidence>
<dbReference type="GeneID" id="5709432"/>
<name>A8MDZ0_CALMQ</name>
<dbReference type="RefSeq" id="WP_012186215.1">
    <property type="nucleotide sequence ID" value="NC_009954.1"/>
</dbReference>
<accession>A8MDZ0</accession>
<dbReference type="Pfam" id="PF13710">
    <property type="entry name" value="ACT_5"/>
    <property type="match status" value="1"/>
</dbReference>
<dbReference type="AlphaFoldDB" id="A8MDZ0"/>
<sequence length="96" mass="10810">MNNYKITITLLNNDGSVDPLVRALNVIRRGKVNVKSMVTSFNQNHVNVEVYVEGIEDEVNWVCNKLNKLYDVVNVSYTTSISIPKVQSLQVGERNG</sequence>
<dbReference type="InterPro" id="IPR045865">
    <property type="entry name" value="ACT-like_dom_sf"/>
</dbReference>
<protein>
    <recommendedName>
        <fullName evidence="3">Acetolactate synthase</fullName>
    </recommendedName>
</protein>
<evidence type="ECO:0008006" key="3">
    <source>
        <dbReference type="Google" id="ProtNLM"/>
    </source>
</evidence>
<dbReference type="STRING" id="397948.Cmaq_1169"/>
<organism evidence="1 2">
    <name type="scientific">Caldivirga maquilingensis (strain ATCC 700844 / DSM 13496 / JCM 10307 / IC-167)</name>
    <dbReference type="NCBI Taxonomy" id="397948"/>
    <lineage>
        <taxon>Archaea</taxon>
        <taxon>Thermoproteota</taxon>
        <taxon>Thermoprotei</taxon>
        <taxon>Thermoproteales</taxon>
        <taxon>Thermoproteaceae</taxon>
        <taxon>Caldivirga</taxon>
    </lineage>
</organism>
<dbReference type="EMBL" id="CP000852">
    <property type="protein sequence ID" value="ABW01996.1"/>
    <property type="molecule type" value="Genomic_DNA"/>
</dbReference>
<keyword evidence="2" id="KW-1185">Reference proteome</keyword>
<dbReference type="eggNOG" id="arCOG05680">
    <property type="taxonomic scope" value="Archaea"/>
</dbReference>
<dbReference type="HOGENOM" id="CLU_2379592_0_0_2"/>